<sequence>MCKWNGWGYADTYVSMSSSSMIRLHGNRYSLCGVDMGHWHEFMESIPGIEFTFTSPAQNILKIPPKKNWSQQFIDELKKR</sequence>
<accession>U6LZW6</accession>
<dbReference type="VEuPathDB" id="ToxoDB:EMWEY_00053520"/>
<reference evidence="1" key="2">
    <citation type="submission" date="2013-10" db="EMBL/GenBank/DDBJ databases">
        <authorList>
            <person name="Aslett M."/>
        </authorList>
    </citation>
    <scope>NUCLEOTIDE SEQUENCE [LARGE SCALE GENOMIC DNA]</scope>
    <source>
        <strain evidence="1">Weybridge</strain>
    </source>
</reference>
<feature type="non-terminal residue" evidence="1">
    <location>
        <position position="80"/>
    </location>
</feature>
<evidence type="ECO:0000313" key="2">
    <source>
        <dbReference type="Proteomes" id="UP000030763"/>
    </source>
</evidence>
<evidence type="ECO:0000313" key="1">
    <source>
        <dbReference type="EMBL" id="CDJ56393.1"/>
    </source>
</evidence>
<name>U6LZW6_EIMMA</name>
<gene>
    <name evidence="1" type="ORF">EMWEY_00053520</name>
</gene>
<dbReference type="EMBL" id="HG718926">
    <property type="protein sequence ID" value="CDJ56393.1"/>
    <property type="molecule type" value="Genomic_DNA"/>
</dbReference>
<evidence type="ECO:0008006" key="3">
    <source>
        <dbReference type="Google" id="ProtNLM"/>
    </source>
</evidence>
<dbReference type="AlphaFoldDB" id="U6LZW6"/>
<reference evidence="1" key="1">
    <citation type="submission" date="2013-10" db="EMBL/GenBank/DDBJ databases">
        <title>Genomic analysis of the causative agents of coccidiosis in chickens.</title>
        <authorList>
            <person name="Reid A.J."/>
            <person name="Blake D."/>
            <person name="Billington K."/>
            <person name="Browne H."/>
            <person name="Dunn M."/>
            <person name="Hung S."/>
            <person name="Kawahara F."/>
            <person name="Miranda-Saavedra D."/>
            <person name="Mourier T."/>
            <person name="Nagra H."/>
            <person name="Otto T.D."/>
            <person name="Rawlings N."/>
            <person name="Sanchez A."/>
            <person name="Sanders M."/>
            <person name="Subramaniam C."/>
            <person name="Tay Y."/>
            <person name="Dear P."/>
            <person name="Doerig C."/>
            <person name="Gruber A."/>
            <person name="Parkinson J."/>
            <person name="Shirley M."/>
            <person name="Wan K.L."/>
            <person name="Berriman M."/>
            <person name="Tomley F."/>
            <person name="Pain A."/>
        </authorList>
    </citation>
    <scope>NUCLEOTIDE SEQUENCE [LARGE SCALE GENOMIC DNA]</scope>
    <source>
        <strain evidence="1">Weybridge</strain>
    </source>
</reference>
<keyword evidence="2" id="KW-1185">Reference proteome</keyword>
<proteinExistence type="predicted"/>
<protein>
    <recommendedName>
        <fullName evidence="3">Alkyl-DHAP synthase</fullName>
    </recommendedName>
</protein>
<dbReference type="GeneID" id="25339338"/>
<organism evidence="1 2">
    <name type="scientific">Eimeria maxima</name>
    <name type="common">Coccidian parasite</name>
    <dbReference type="NCBI Taxonomy" id="5804"/>
    <lineage>
        <taxon>Eukaryota</taxon>
        <taxon>Sar</taxon>
        <taxon>Alveolata</taxon>
        <taxon>Apicomplexa</taxon>
        <taxon>Conoidasida</taxon>
        <taxon>Coccidia</taxon>
        <taxon>Eucoccidiorida</taxon>
        <taxon>Eimeriorina</taxon>
        <taxon>Eimeriidae</taxon>
        <taxon>Eimeria</taxon>
    </lineage>
</organism>
<dbReference type="Proteomes" id="UP000030763">
    <property type="component" value="Unassembled WGS sequence"/>
</dbReference>
<dbReference type="RefSeq" id="XP_013333044.1">
    <property type="nucleotide sequence ID" value="XM_013477590.1"/>
</dbReference>